<reference evidence="1 2" key="1">
    <citation type="journal article" date="2014" name="J Genomics">
        <title>Draft Genome Sequence of the Extremely Halophilic Phototrophic Purple Sulfur Bacterium Halorhodospira halochloris.</title>
        <authorList>
            <person name="Singh K.S."/>
            <person name="Kirksey J."/>
            <person name="Hoff W.D."/>
            <person name="Deole R."/>
        </authorList>
    </citation>
    <scope>NUCLEOTIDE SEQUENCE [LARGE SCALE GENOMIC DNA]</scope>
    <source>
        <strain evidence="1 2">A</strain>
    </source>
</reference>
<dbReference type="AlphaFoldDB" id="W8LA42"/>
<sequence>MNPLYPDFRDHPEGPLDPDVFGPLTSLGEARRRCQQVAQRREVLGQQMRQLCRLWRSQFRQPPVWLSIHGQAPGASLRWRRRAAHPVAQTYLELTGEAGQALLRSLSPAVVQVMLDFDRRAAHLSLHFNLASYELRRLRAYRQHLEALSAWAEKPSCGG</sequence>
<name>W8LA42_9GAMM</name>
<dbReference type="KEGG" id="hhc:M911_07840"/>
<organism evidence="1 2">
    <name type="scientific">Ectothiorhodospira haloalkaliphila</name>
    <dbReference type="NCBI Taxonomy" id="421628"/>
    <lineage>
        <taxon>Bacteria</taxon>
        <taxon>Pseudomonadati</taxon>
        <taxon>Pseudomonadota</taxon>
        <taxon>Gammaproteobacteria</taxon>
        <taxon>Chromatiales</taxon>
        <taxon>Ectothiorhodospiraceae</taxon>
        <taxon>Ectothiorhodospira</taxon>
    </lineage>
</organism>
<protein>
    <submittedName>
        <fullName evidence="1">Uncharacterized protein</fullName>
    </submittedName>
</protein>
<gene>
    <name evidence="1" type="ORF">M911_07840</name>
</gene>
<reference evidence="2" key="2">
    <citation type="submission" date="2014-02" db="EMBL/GenBank/DDBJ databases">
        <title>Draft Genome Sequence of extremely halophilic bacteria Halorhodospira halochloris.</title>
        <authorList>
            <person name="Singh K.S."/>
        </authorList>
    </citation>
    <scope>NUCLEOTIDE SEQUENCE [LARGE SCALE GENOMIC DNA]</scope>
    <source>
        <strain evidence="2">A</strain>
    </source>
</reference>
<dbReference type="Proteomes" id="UP000019442">
    <property type="component" value="Chromosome"/>
</dbReference>
<evidence type="ECO:0000313" key="1">
    <source>
        <dbReference type="EMBL" id="AHK80670.1"/>
    </source>
</evidence>
<keyword evidence="2" id="KW-1185">Reference proteome</keyword>
<proteinExistence type="predicted"/>
<accession>W8LA42</accession>
<evidence type="ECO:0000313" key="2">
    <source>
        <dbReference type="Proteomes" id="UP000019442"/>
    </source>
</evidence>
<dbReference type="RefSeq" id="WP_025281513.1">
    <property type="nucleotide sequence ID" value="NZ_CP007268.1"/>
</dbReference>
<dbReference type="EMBL" id="CP007268">
    <property type="protein sequence ID" value="AHK80670.1"/>
    <property type="molecule type" value="Genomic_DNA"/>
</dbReference>
<dbReference type="HOGENOM" id="CLU_1658369_0_0_6"/>